<dbReference type="Proteomes" id="UP000226031">
    <property type="component" value="Unassembled WGS sequence"/>
</dbReference>
<sequence length="1074" mass="118083">MALESLLQPPINHIDLTGEWDGDPTSQVTLHAKIEFVSVPNTRLPLLDLSNDGVEFLRYEGPTKLLEASRLPNHLAEISDEKHINGSTRGRRRGRQHPTVLNRITNEGTEPVNETPRTLYRKGMELSPPSTKRRLFPPSPTSTLSRLPSFDGLVSGSEDNSLFHCDDEDEGYDGGDSRSTDVSAMGISESSGDNSAAHSFDTARAVNGDPGAEMEAILSDLEAGIGAADGFRNLPVIGFYGGDRGNLVTIRRRSDTCNRTTSSLSSATMTPKPKKGAVSKIPVKAQQLLRPSGTYEELSHSSESEGNLGNTSASPSKTEIRPSEVVPVPGNETPPLMPTTPRNEQFSPVKLSNTLPADLTKPWVDKESPQSPTRKPSHGVGKQVPLFGRYSLPQPDPRGSRRHTQLILPSDAAITTQKREKSQKDNERSEYISTWLEKNECNRFAKEYPQSRFLYPTGHSAELENDHEENSPTYAEGLTQNTAIPEQNETEKLIKLPSPSPSSQLSMPWNSAEELARKCDSGKHLDMVSPIPAPELAIVEELGKDFYILCPETTVPTVYTIEFDLKIRLGPLQPGGWQLLSVPGLPVDKHGGKGTVRLTVLDSSTKKKLDCRTGTLLGLERDGTGYIGGFDIAEPFVLSLRAVELLTSESRDNRILNHEISVDLRCHRRLGTGAVVEYTAVCALSMYQKILCSDEGSIAVIISDGPGGDFEFTMENGNRDFHVDQKAASASDIGTTKIKIFCKENELDGCFRIAWEVPYERQISQTWVPKLFFEKPATQAEYVPSLRSQWGVGLLGTPTIEEETESRETTPFEMEMVVRKLEPGLGDWGYLGLPAIETESITYWCMHQLVRVVILFMAILQELGVVIHIYLEYVPLGPMKILLLSLVVQTMVLFNQHLGRPSIESQISQPACPGLPCPRSYVQIEPRLGSFGWFAREKAFIVDRGLLGHIFNVVSGGWEVTFIASEDVGSAEKQVGKEGELQNMVVESTPQITITASPTGTGVDSEDRYDPPPFSTSNLPQTELNTTSNNPTASEPTATGAGKAFPTKPSLRDRIDRFLGWKGPVEWSTDCGFD</sequence>
<keyword evidence="3" id="KW-1185">Reference proteome</keyword>
<evidence type="ECO:0000313" key="3">
    <source>
        <dbReference type="Proteomes" id="UP000226031"/>
    </source>
</evidence>
<reference evidence="2 3" key="1">
    <citation type="submission" date="2017-10" db="EMBL/GenBank/DDBJ databases">
        <title>Comparative genomics in systemic dimorphic fungi from Ajellomycetaceae.</title>
        <authorList>
            <person name="Munoz J.F."/>
            <person name="Mcewen J.G."/>
            <person name="Clay O.K."/>
            <person name="Cuomo C.A."/>
        </authorList>
    </citation>
    <scope>NUCLEOTIDE SEQUENCE [LARGE SCALE GENOMIC DNA]</scope>
    <source>
        <strain evidence="2 3">UAMH4076</strain>
    </source>
</reference>
<evidence type="ECO:0000313" key="2">
    <source>
        <dbReference type="EMBL" id="PGH34476.1"/>
    </source>
</evidence>
<dbReference type="STRING" id="73230.A0A2B7ZKI5"/>
<gene>
    <name evidence="2" type="ORF">GX50_02659</name>
</gene>
<name>A0A2B7ZKI5_9EURO</name>
<dbReference type="EMBL" id="PDND01000039">
    <property type="protein sequence ID" value="PGH34476.1"/>
    <property type="molecule type" value="Genomic_DNA"/>
</dbReference>
<feature type="region of interest" description="Disordered" evidence="1">
    <location>
        <begin position="994"/>
        <end position="1049"/>
    </location>
</feature>
<feature type="region of interest" description="Disordered" evidence="1">
    <location>
        <begin position="123"/>
        <end position="149"/>
    </location>
</feature>
<dbReference type="AlphaFoldDB" id="A0A2B7ZKI5"/>
<evidence type="ECO:0000256" key="1">
    <source>
        <dbReference type="SAM" id="MobiDB-lite"/>
    </source>
</evidence>
<proteinExistence type="predicted"/>
<feature type="region of interest" description="Disordered" evidence="1">
    <location>
        <begin position="166"/>
        <end position="198"/>
    </location>
</feature>
<comment type="caution">
    <text evidence="2">The sequence shown here is derived from an EMBL/GenBank/DDBJ whole genome shotgun (WGS) entry which is preliminary data.</text>
</comment>
<dbReference type="VEuPathDB" id="FungiDB:EMCG_03061"/>
<feature type="compositionally biased region" description="Polar residues" evidence="1">
    <location>
        <begin position="257"/>
        <end position="269"/>
    </location>
</feature>
<feature type="compositionally biased region" description="Polar residues" evidence="1">
    <location>
        <begin position="304"/>
        <end position="317"/>
    </location>
</feature>
<feature type="compositionally biased region" description="Polar residues" evidence="1">
    <location>
        <begin position="1015"/>
        <end position="1037"/>
    </location>
</feature>
<organism evidence="2 3">
    <name type="scientific">[Emmonsia] crescens</name>
    <dbReference type="NCBI Taxonomy" id="73230"/>
    <lineage>
        <taxon>Eukaryota</taxon>
        <taxon>Fungi</taxon>
        <taxon>Dikarya</taxon>
        <taxon>Ascomycota</taxon>
        <taxon>Pezizomycotina</taxon>
        <taxon>Eurotiomycetes</taxon>
        <taxon>Eurotiomycetidae</taxon>
        <taxon>Onygenales</taxon>
        <taxon>Ajellomycetaceae</taxon>
        <taxon>Emergomyces</taxon>
    </lineage>
</organism>
<feature type="region of interest" description="Disordered" evidence="1">
    <location>
        <begin position="257"/>
        <end position="428"/>
    </location>
</feature>
<feature type="compositionally biased region" description="Basic and acidic residues" evidence="1">
    <location>
        <begin position="417"/>
        <end position="428"/>
    </location>
</feature>
<feature type="compositionally biased region" description="Polar residues" evidence="1">
    <location>
        <begin position="340"/>
        <end position="355"/>
    </location>
</feature>
<protein>
    <submittedName>
        <fullName evidence="2">Uncharacterized protein</fullName>
    </submittedName>
</protein>
<accession>A0A2B7ZKI5</accession>
<feature type="compositionally biased region" description="Polar residues" evidence="1">
    <location>
        <begin position="188"/>
        <end position="197"/>
    </location>
</feature>